<protein>
    <submittedName>
        <fullName evidence="2">Uncharacterized protein</fullName>
    </submittedName>
</protein>
<proteinExistence type="predicted"/>
<feature type="region of interest" description="Disordered" evidence="1">
    <location>
        <begin position="246"/>
        <end position="283"/>
    </location>
</feature>
<feature type="compositionally biased region" description="Basic residues" evidence="1">
    <location>
        <begin position="246"/>
        <end position="270"/>
    </location>
</feature>
<dbReference type="Proteomes" id="UP001221757">
    <property type="component" value="Unassembled WGS sequence"/>
</dbReference>
<name>A0AAD7DZM1_MYCRO</name>
<evidence type="ECO:0000256" key="1">
    <source>
        <dbReference type="SAM" id="MobiDB-lite"/>
    </source>
</evidence>
<reference evidence="2" key="1">
    <citation type="submission" date="2023-03" db="EMBL/GenBank/DDBJ databases">
        <title>Massive genome expansion in bonnet fungi (Mycena s.s.) driven by repeated elements and novel gene families across ecological guilds.</title>
        <authorList>
            <consortium name="Lawrence Berkeley National Laboratory"/>
            <person name="Harder C.B."/>
            <person name="Miyauchi S."/>
            <person name="Viragh M."/>
            <person name="Kuo A."/>
            <person name="Thoen E."/>
            <person name="Andreopoulos B."/>
            <person name="Lu D."/>
            <person name="Skrede I."/>
            <person name="Drula E."/>
            <person name="Henrissat B."/>
            <person name="Morin E."/>
            <person name="Kohler A."/>
            <person name="Barry K."/>
            <person name="LaButti K."/>
            <person name="Morin E."/>
            <person name="Salamov A."/>
            <person name="Lipzen A."/>
            <person name="Mereny Z."/>
            <person name="Hegedus B."/>
            <person name="Baldrian P."/>
            <person name="Stursova M."/>
            <person name="Weitz H."/>
            <person name="Taylor A."/>
            <person name="Grigoriev I.V."/>
            <person name="Nagy L.G."/>
            <person name="Martin F."/>
            <person name="Kauserud H."/>
        </authorList>
    </citation>
    <scope>NUCLEOTIDE SEQUENCE</scope>
    <source>
        <strain evidence="2">CBHHK067</strain>
    </source>
</reference>
<sequence length="507" mass="54633">MDLAAKDNKTTEYILRFLNNKSGFTKSSGKTFKLPELHQMADNVLANDPPTDEEAAELIEMLCLHRELKRVSLCASNTTATVDARSTMSDIQDEMTALFERTGTRGFALFTRGHLDDTSMPAALQSGEVLAFCVEVLKKPAVDILCLFEQPLAADKIQRDNRQAMCAQTAKIIEEKLRELTRNDTVFPTDIPLIAPAQIKPIECLQRIRDRWVKGDIAWVPMTAEQVKELTFDLATHCEKNGGILKTRKTRKDAGKKHAAVGKGKQKKRAHVEDSDNEAMAQPLEDEVYDSEGGHERPAISCRMTHAAEAASASLASSQPPTATAASNASAAATLPAAHTPTVAAQAVYTPTVLTSTTNSPTVLASAASAPTVLASASDAPTILFGATHSPVMLADTTNTSSFVPSNISTSFIAYIPTAAIAWPQKRKAMDMRKLGRAAHPRGPRAPTGVAGAPSNARRVLGSGYKRTSQERKALAMQTAARTIAALAAQLPLTMLCRPRFTYLVLL</sequence>
<comment type="caution">
    <text evidence="2">The sequence shown here is derived from an EMBL/GenBank/DDBJ whole genome shotgun (WGS) entry which is preliminary data.</text>
</comment>
<keyword evidence="3" id="KW-1185">Reference proteome</keyword>
<dbReference type="EMBL" id="JARKIE010000017">
    <property type="protein sequence ID" value="KAJ7701519.1"/>
    <property type="molecule type" value="Genomic_DNA"/>
</dbReference>
<organism evidence="2 3">
    <name type="scientific">Mycena rosella</name>
    <name type="common">Pink bonnet</name>
    <name type="synonym">Agaricus rosellus</name>
    <dbReference type="NCBI Taxonomy" id="1033263"/>
    <lineage>
        <taxon>Eukaryota</taxon>
        <taxon>Fungi</taxon>
        <taxon>Dikarya</taxon>
        <taxon>Basidiomycota</taxon>
        <taxon>Agaricomycotina</taxon>
        <taxon>Agaricomycetes</taxon>
        <taxon>Agaricomycetidae</taxon>
        <taxon>Agaricales</taxon>
        <taxon>Marasmiineae</taxon>
        <taxon>Mycenaceae</taxon>
        <taxon>Mycena</taxon>
    </lineage>
</organism>
<gene>
    <name evidence="2" type="ORF">B0H17DRAFT_1128301</name>
</gene>
<evidence type="ECO:0000313" key="2">
    <source>
        <dbReference type="EMBL" id="KAJ7701519.1"/>
    </source>
</evidence>
<dbReference type="AlphaFoldDB" id="A0AAD7DZM1"/>
<evidence type="ECO:0000313" key="3">
    <source>
        <dbReference type="Proteomes" id="UP001221757"/>
    </source>
</evidence>
<accession>A0AAD7DZM1</accession>